<dbReference type="Gene3D" id="3.90.1300.10">
    <property type="entry name" value="Amidase signature (AS) domain"/>
    <property type="match status" value="1"/>
</dbReference>
<dbReference type="InterPro" id="IPR036928">
    <property type="entry name" value="AS_sf"/>
</dbReference>
<evidence type="ECO:0000313" key="3">
    <source>
        <dbReference type="Proteomes" id="UP000039046"/>
    </source>
</evidence>
<dbReference type="PANTHER" id="PTHR42678">
    <property type="entry name" value="AMIDASE"/>
    <property type="match status" value="1"/>
</dbReference>
<evidence type="ECO:0000313" key="2">
    <source>
        <dbReference type="EMBL" id="CEJ92924.1"/>
    </source>
</evidence>
<sequence>MALPDLEAASIESLSKGLHDGQFTSTQLTQGYLDRIAKLDGQFRSVTEINPDALAIAEELDNERSQGSLRGPLHGIPILIKNNIATADQMQNTAGSWLLHGATVPRDATVAAALRKAGAILLGKTNMSQWANWRIDGGCNGWSSHGGQVVAAYLDRQDPLGSSSGSGVAADMCFAAATLGTETDGSIICPAAFCNIVGIKPTVGLTSRSLVIPVCERQDTVGPMAGSIRDAAMVLQAISGRDDRDKYTLEAPSPLPDYLGCCKEGSLRGARIGVPWKLINKVVEEDKTVSSQDELAVFNDALDVLRKHGADIIEANFEITAEERWEAERIIMHADFPVNLAAYLEELVSNPHDIHTLAEVREKTRSDDREDYPVHDTSVWDFALDTLGFDNTDDEKFGEALRKYKLLGEEKGLPAALAEHKLDAMVIPTIWASGWAAVIGGPAITVPMGCHPSSGPVQESNWGLVERGPGLPIGLSFLGPRWAEPALIGLAYDFEQKTKWRDQVLEGRSDRISKTQQPSS</sequence>
<proteinExistence type="predicted"/>
<name>A0A0A1TDT9_9HYPO</name>
<dbReference type="AlphaFoldDB" id="A0A0A1TDT9"/>
<dbReference type="HOGENOM" id="CLU_009600_14_1_1"/>
<dbReference type="SUPFAM" id="SSF75304">
    <property type="entry name" value="Amidase signature (AS) enzymes"/>
    <property type="match status" value="1"/>
</dbReference>
<keyword evidence="3" id="KW-1185">Reference proteome</keyword>
<dbReference type="Proteomes" id="UP000039046">
    <property type="component" value="Unassembled WGS sequence"/>
</dbReference>
<accession>A0A0A1TDT9</accession>
<organism evidence="2 3">
    <name type="scientific">[Torrubiella] hemipterigena</name>
    <dbReference type="NCBI Taxonomy" id="1531966"/>
    <lineage>
        <taxon>Eukaryota</taxon>
        <taxon>Fungi</taxon>
        <taxon>Dikarya</taxon>
        <taxon>Ascomycota</taxon>
        <taxon>Pezizomycotina</taxon>
        <taxon>Sordariomycetes</taxon>
        <taxon>Hypocreomycetidae</taxon>
        <taxon>Hypocreales</taxon>
        <taxon>Clavicipitaceae</taxon>
        <taxon>Clavicipitaceae incertae sedis</taxon>
        <taxon>'Torrubiella' clade</taxon>
    </lineage>
</organism>
<gene>
    <name evidence="2" type="ORF">VHEMI08551</name>
</gene>
<protein>
    <recommendedName>
        <fullName evidence="1">Amidase domain-containing protein</fullName>
    </recommendedName>
</protein>
<dbReference type="STRING" id="1531966.A0A0A1TDT9"/>
<reference evidence="2 3" key="1">
    <citation type="journal article" date="2015" name="Genome Announc.">
        <title>Draft Genome Sequence and Gene Annotation of the Entomopathogenic Fungus Verticillium hemipterigenum.</title>
        <authorList>
            <person name="Horn F."/>
            <person name="Habel A."/>
            <person name="Scharf D.H."/>
            <person name="Dworschak J."/>
            <person name="Brakhage A.A."/>
            <person name="Guthke R."/>
            <person name="Hertweck C."/>
            <person name="Linde J."/>
        </authorList>
    </citation>
    <scope>NUCLEOTIDE SEQUENCE [LARGE SCALE GENOMIC DNA]</scope>
</reference>
<dbReference type="EMBL" id="CDHN01000005">
    <property type="protein sequence ID" value="CEJ92924.1"/>
    <property type="molecule type" value="Genomic_DNA"/>
</dbReference>
<dbReference type="OrthoDB" id="566138at2759"/>
<dbReference type="PANTHER" id="PTHR42678:SF34">
    <property type="entry name" value="OS04G0183300 PROTEIN"/>
    <property type="match status" value="1"/>
</dbReference>
<dbReference type="InterPro" id="IPR023631">
    <property type="entry name" value="Amidase_dom"/>
</dbReference>
<feature type="domain" description="Amidase" evidence="1">
    <location>
        <begin position="28"/>
        <end position="487"/>
    </location>
</feature>
<dbReference type="Pfam" id="PF01425">
    <property type="entry name" value="Amidase"/>
    <property type="match status" value="1"/>
</dbReference>
<evidence type="ECO:0000259" key="1">
    <source>
        <dbReference type="Pfam" id="PF01425"/>
    </source>
</evidence>